<sequence>MASDTFHLFPGLPKEIQDLIWDAAVRPVPGTRHVHRFMVLGSQEPEHNFSGHLLDFASFGITSTKGHNLDEHTEDEENPAGEQSGLTEQEKEDVISHEVASSKKLVPGSCYLAIPHDALDGGPNDSVYALDSGLWMACKASRAAMEGRFPKNEWWSEAKCKNTPERFATCGDYNQQKGATHTASYKNHDGEYTHITINHDRDLFCLDSRHLGSLDWLQSLRYCIRCSTPDFPACMQESENGDLVANPSFLGPNIAIDYDPYMFDQWLPASTHLRRPDVEWNAMRLSYMMELFHQHANRTLWFIDYRLRPIDPDYASREILSGESVLRSSDGQERAIFRSNELVLIEAKPDDKDKWFIDTSDYQSRGARYTAFDFFRLLARSGYGSLEIDEYRRLRVLACQAAPGKTLRPRLSDAVVCPRDASCKVCGRTDDVA</sequence>
<protein>
    <submittedName>
        <fullName evidence="1">Uncharacterized protein</fullName>
    </submittedName>
</protein>
<accession>A0ACD3Z111</accession>
<organism evidence="1 2">
    <name type="scientific">Fusarium solani subsp. cucurbitae</name>
    <name type="common">Neocosmosporum cucurbitae</name>
    <dbReference type="NCBI Taxonomy" id="2747967"/>
    <lineage>
        <taxon>Eukaryota</taxon>
        <taxon>Fungi</taxon>
        <taxon>Dikarya</taxon>
        <taxon>Ascomycota</taxon>
        <taxon>Pezizomycotina</taxon>
        <taxon>Sordariomycetes</taxon>
        <taxon>Hypocreomycetidae</taxon>
        <taxon>Hypocreales</taxon>
        <taxon>Nectriaceae</taxon>
        <taxon>Fusarium</taxon>
        <taxon>Fusarium solani species complex</taxon>
    </lineage>
</organism>
<keyword evidence="2" id="KW-1185">Reference proteome</keyword>
<dbReference type="Proteomes" id="UP000830768">
    <property type="component" value="Chromosome 4"/>
</dbReference>
<name>A0ACD3Z111_FUSSC</name>
<proteinExistence type="predicted"/>
<evidence type="ECO:0000313" key="2">
    <source>
        <dbReference type="Proteomes" id="UP000830768"/>
    </source>
</evidence>
<dbReference type="EMBL" id="CP090033">
    <property type="protein sequence ID" value="UPK94792.1"/>
    <property type="molecule type" value="Genomic_DNA"/>
</dbReference>
<reference evidence="1" key="1">
    <citation type="submission" date="2021-11" db="EMBL/GenBank/DDBJ databases">
        <title>Fusarium solani-melongenae Genome sequencing and assembly.</title>
        <authorList>
            <person name="Xie S."/>
            <person name="Huang L."/>
            <person name="Zhang X."/>
        </authorList>
    </citation>
    <scope>NUCLEOTIDE SEQUENCE</scope>
    <source>
        <strain evidence="1">CRI 24-3</strain>
    </source>
</reference>
<gene>
    <name evidence="1" type="ORF">LCI18_005727</name>
</gene>
<evidence type="ECO:0000313" key="1">
    <source>
        <dbReference type="EMBL" id="UPK94792.1"/>
    </source>
</evidence>